<dbReference type="InterPro" id="IPR049428">
    <property type="entry name" value="RecA-like_N"/>
</dbReference>
<dbReference type="Proteomes" id="UP001372338">
    <property type="component" value="Unassembled WGS sequence"/>
</dbReference>
<evidence type="ECO:0000256" key="2">
    <source>
        <dbReference type="ARBA" id="ARBA00022741"/>
    </source>
</evidence>
<keyword evidence="4" id="KW-0233">DNA recombination</keyword>
<dbReference type="GO" id="GO:0006281">
    <property type="term" value="P:DNA repair"/>
    <property type="evidence" value="ECO:0007669"/>
    <property type="project" value="InterPro"/>
</dbReference>
<evidence type="ECO:0000256" key="1">
    <source>
        <dbReference type="ARBA" id="ARBA00009391"/>
    </source>
</evidence>
<keyword evidence="2" id="KW-0547">Nucleotide-binding</keyword>
<organism evidence="6 7">
    <name type="scientific">Crotalaria pallida</name>
    <name type="common">Smooth rattlebox</name>
    <name type="synonym">Crotalaria striata</name>
    <dbReference type="NCBI Taxonomy" id="3830"/>
    <lineage>
        <taxon>Eukaryota</taxon>
        <taxon>Viridiplantae</taxon>
        <taxon>Streptophyta</taxon>
        <taxon>Embryophyta</taxon>
        <taxon>Tracheophyta</taxon>
        <taxon>Spermatophyta</taxon>
        <taxon>Magnoliopsida</taxon>
        <taxon>eudicotyledons</taxon>
        <taxon>Gunneridae</taxon>
        <taxon>Pentapetalae</taxon>
        <taxon>rosids</taxon>
        <taxon>fabids</taxon>
        <taxon>Fabales</taxon>
        <taxon>Fabaceae</taxon>
        <taxon>Papilionoideae</taxon>
        <taxon>50 kb inversion clade</taxon>
        <taxon>genistoids sensu lato</taxon>
        <taxon>core genistoids</taxon>
        <taxon>Crotalarieae</taxon>
        <taxon>Crotalaria</taxon>
    </lineage>
</organism>
<dbReference type="PANTHER" id="PTHR45900">
    <property type="entry name" value="RECA"/>
    <property type="match status" value="1"/>
</dbReference>
<dbReference type="AlphaFoldDB" id="A0AAN9FUF9"/>
<comment type="caution">
    <text evidence="6">The sequence shown here is derived from an EMBL/GenBank/DDBJ whole genome shotgun (WGS) entry which is preliminary data.</text>
</comment>
<dbReference type="SUPFAM" id="SSF52540">
    <property type="entry name" value="P-loop containing nucleoside triphosphate hydrolases"/>
    <property type="match status" value="1"/>
</dbReference>
<dbReference type="GO" id="GO:0006310">
    <property type="term" value="P:DNA recombination"/>
    <property type="evidence" value="ECO:0007669"/>
    <property type="project" value="UniProtKB-KW"/>
</dbReference>
<dbReference type="PRINTS" id="PR00142">
    <property type="entry name" value="RECA"/>
</dbReference>
<dbReference type="Pfam" id="PF00154">
    <property type="entry name" value="RecA_N"/>
    <property type="match status" value="2"/>
</dbReference>
<dbReference type="Gene3D" id="3.40.50.300">
    <property type="entry name" value="P-loop containing nucleotide triphosphate hydrolases"/>
    <property type="match status" value="1"/>
</dbReference>
<dbReference type="InterPro" id="IPR013765">
    <property type="entry name" value="DNA_recomb/repair_RecA"/>
</dbReference>
<keyword evidence="3" id="KW-0067">ATP-binding</keyword>
<evidence type="ECO:0000259" key="5">
    <source>
        <dbReference type="Pfam" id="PF00154"/>
    </source>
</evidence>
<sequence length="200" mass="22014">MSKKVFTLQRVMDHINSSFGKGSIIWLGRSVSPNNVRVVSTSSFALDIPPGVGGLPKCSLHGSFAYFRFARLGTRNIGNFLSFSTKGSCCRNIRTRGFWENNTCFTCYCAFVDAEHALDKALAESIGVAALVPKGELDSEMGDAHMAMQARLMSQALRKLCHSLSLSQCILIFINQVSAAGLQLLISVSRIRMYRNFYLG</sequence>
<evidence type="ECO:0000313" key="6">
    <source>
        <dbReference type="EMBL" id="KAK7281224.1"/>
    </source>
</evidence>
<dbReference type="PANTHER" id="PTHR45900:SF14">
    <property type="entry name" value="DNA REPAIR AND RECOMBINATION PROTEIN"/>
    <property type="match status" value="1"/>
</dbReference>
<evidence type="ECO:0000256" key="4">
    <source>
        <dbReference type="ARBA" id="ARBA00023172"/>
    </source>
</evidence>
<dbReference type="GO" id="GO:0005524">
    <property type="term" value="F:ATP binding"/>
    <property type="evidence" value="ECO:0007669"/>
    <property type="project" value="UniProtKB-KW"/>
</dbReference>
<dbReference type="EMBL" id="JAYWIO010000002">
    <property type="protein sequence ID" value="KAK7281224.1"/>
    <property type="molecule type" value="Genomic_DNA"/>
</dbReference>
<comment type="similarity">
    <text evidence="1">Belongs to the RecA family.</text>
</comment>
<name>A0AAN9FUF9_CROPI</name>
<dbReference type="InterPro" id="IPR027417">
    <property type="entry name" value="P-loop_NTPase"/>
</dbReference>
<evidence type="ECO:0000313" key="7">
    <source>
        <dbReference type="Proteomes" id="UP001372338"/>
    </source>
</evidence>
<accession>A0AAN9FUF9</accession>
<dbReference type="GO" id="GO:0003697">
    <property type="term" value="F:single-stranded DNA binding"/>
    <property type="evidence" value="ECO:0007669"/>
    <property type="project" value="InterPro"/>
</dbReference>
<proteinExistence type="inferred from homology"/>
<protein>
    <recommendedName>
        <fullName evidence="5">RecA-like N-terminal domain-containing protein</fullName>
    </recommendedName>
</protein>
<feature type="domain" description="RecA-like N-terminal" evidence="5">
    <location>
        <begin position="128"/>
        <end position="178"/>
    </location>
</feature>
<gene>
    <name evidence="6" type="ORF">RIF29_09008</name>
</gene>
<evidence type="ECO:0000256" key="3">
    <source>
        <dbReference type="ARBA" id="ARBA00022840"/>
    </source>
</evidence>
<keyword evidence="7" id="KW-1185">Reference proteome</keyword>
<reference evidence="6 7" key="1">
    <citation type="submission" date="2024-01" db="EMBL/GenBank/DDBJ databases">
        <title>The genomes of 5 underutilized Papilionoideae crops provide insights into root nodulation and disease resistanc.</title>
        <authorList>
            <person name="Yuan L."/>
        </authorList>
    </citation>
    <scope>NUCLEOTIDE SEQUENCE [LARGE SCALE GENOMIC DNA]</scope>
    <source>
        <strain evidence="6">ZHUSHIDOU_FW_LH</strain>
        <tissue evidence="6">Leaf</tissue>
    </source>
</reference>
<feature type="domain" description="RecA-like N-terminal" evidence="5">
    <location>
        <begin position="8"/>
        <end position="59"/>
    </location>
</feature>